<keyword evidence="5 7" id="KW-1133">Transmembrane helix</keyword>
<dbReference type="GO" id="GO:0005886">
    <property type="term" value="C:plasma membrane"/>
    <property type="evidence" value="ECO:0007669"/>
    <property type="project" value="UniProtKB-SubCell"/>
</dbReference>
<evidence type="ECO:0000256" key="3">
    <source>
        <dbReference type="ARBA" id="ARBA00022475"/>
    </source>
</evidence>
<comment type="similarity">
    <text evidence="2">Belongs to the cytochrome ubiquinol oxidase subunit 2 family.</text>
</comment>
<dbReference type="EMBL" id="LN829119">
    <property type="protein sequence ID" value="CPR14767.1"/>
    <property type="molecule type" value="Genomic_DNA"/>
</dbReference>
<evidence type="ECO:0000256" key="6">
    <source>
        <dbReference type="ARBA" id="ARBA00023136"/>
    </source>
</evidence>
<dbReference type="PANTHER" id="PTHR43141">
    <property type="entry name" value="CYTOCHROME BD2 SUBUNIT II"/>
    <property type="match status" value="1"/>
</dbReference>
<dbReference type="PANTHER" id="PTHR43141:SF4">
    <property type="entry name" value="CYTOCHROME BD2 SUBUNIT II"/>
    <property type="match status" value="1"/>
</dbReference>
<dbReference type="AlphaFoldDB" id="A0A0D6JAL4"/>
<evidence type="ECO:0000256" key="2">
    <source>
        <dbReference type="ARBA" id="ARBA00007543"/>
    </source>
</evidence>
<feature type="transmembrane region" description="Helical" evidence="7">
    <location>
        <begin position="263"/>
        <end position="283"/>
    </location>
</feature>
<dbReference type="GO" id="GO:0009055">
    <property type="term" value="F:electron transfer activity"/>
    <property type="evidence" value="ECO:0007669"/>
    <property type="project" value="TreeGrafter"/>
</dbReference>
<keyword evidence="9" id="KW-1185">Reference proteome</keyword>
<feature type="transmembrane region" description="Helical" evidence="7">
    <location>
        <begin position="232"/>
        <end position="251"/>
    </location>
</feature>
<keyword evidence="3" id="KW-1003">Cell membrane</keyword>
<evidence type="ECO:0000313" key="8">
    <source>
        <dbReference type="EMBL" id="CPR14767.1"/>
    </source>
</evidence>
<dbReference type="InterPro" id="IPR003317">
    <property type="entry name" value="Cyt-d_oxidase_su2"/>
</dbReference>
<reference evidence="9" key="1">
    <citation type="submission" date="2015-02" db="EMBL/GenBank/DDBJ databases">
        <authorList>
            <person name="Chooi Y.-H."/>
        </authorList>
    </citation>
    <scope>NUCLEOTIDE SEQUENCE [LARGE SCALE GENOMIC DNA]</scope>
    <source>
        <strain evidence="9">strain Y</strain>
    </source>
</reference>
<dbReference type="KEGG" id="fiy:BN1229_v1_0059"/>
<name>A0A0D6JAL4_9HYPH</name>
<dbReference type="GO" id="GO:0070069">
    <property type="term" value="C:cytochrome complex"/>
    <property type="evidence" value="ECO:0007669"/>
    <property type="project" value="TreeGrafter"/>
</dbReference>
<evidence type="ECO:0000256" key="7">
    <source>
        <dbReference type="SAM" id="Phobius"/>
    </source>
</evidence>
<feature type="transmembrane region" description="Helical" evidence="7">
    <location>
        <begin position="164"/>
        <end position="184"/>
    </location>
</feature>
<dbReference type="GO" id="GO:0016682">
    <property type="term" value="F:oxidoreductase activity, acting on diphenols and related substances as donors, oxygen as acceptor"/>
    <property type="evidence" value="ECO:0007669"/>
    <property type="project" value="TreeGrafter"/>
</dbReference>
<keyword evidence="6 7" id="KW-0472">Membrane</keyword>
<dbReference type="NCBIfam" id="TIGR00203">
    <property type="entry name" value="cydB"/>
    <property type="match status" value="1"/>
</dbReference>
<dbReference type="OrthoDB" id="9776710at2"/>
<feature type="transmembrane region" description="Helical" evidence="7">
    <location>
        <begin position="120"/>
        <end position="144"/>
    </location>
</feature>
<evidence type="ECO:0000313" key="9">
    <source>
        <dbReference type="Proteomes" id="UP000033187"/>
    </source>
</evidence>
<gene>
    <name evidence="8" type="ORF">YBN1229_v1_0059</name>
</gene>
<organism evidence="8 9">
    <name type="scientific">Candidatus Filomicrobium marinum</name>
    <dbReference type="NCBI Taxonomy" id="1608628"/>
    <lineage>
        <taxon>Bacteria</taxon>
        <taxon>Pseudomonadati</taxon>
        <taxon>Pseudomonadota</taxon>
        <taxon>Alphaproteobacteria</taxon>
        <taxon>Hyphomicrobiales</taxon>
        <taxon>Hyphomicrobiaceae</taxon>
        <taxon>Filomicrobium</taxon>
    </lineage>
</organism>
<proteinExistence type="inferred from homology"/>
<dbReference type="RefSeq" id="WP_046475241.1">
    <property type="nucleotide sequence ID" value="NZ_LN829118.1"/>
</dbReference>
<evidence type="ECO:0000256" key="1">
    <source>
        <dbReference type="ARBA" id="ARBA00004651"/>
    </source>
</evidence>
<evidence type="ECO:0000256" key="5">
    <source>
        <dbReference type="ARBA" id="ARBA00022989"/>
    </source>
</evidence>
<evidence type="ECO:0000256" key="4">
    <source>
        <dbReference type="ARBA" id="ARBA00022692"/>
    </source>
</evidence>
<dbReference type="Pfam" id="PF02322">
    <property type="entry name" value="Cyt_bd_oxida_II"/>
    <property type="match status" value="1"/>
</dbReference>
<feature type="transmembrane region" description="Helical" evidence="7">
    <location>
        <begin position="303"/>
        <end position="322"/>
    </location>
</feature>
<dbReference type="GO" id="GO:0019646">
    <property type="term" value="P:aerobic electron transport chain"/>
    <property type="evidence" value="ECO:0007669"/>
    <property type="project" value="TreeGrafter"/>
</dbReference>
<accession>A0A0D6JAL4</accession>
<comment type="subcellular location">
    <subcellularLocation>
        <location evidence="1">Cell membrane</location>
        <topology evidence="1">Multi-pass membrane protein</topology>
    </subcellularLocation>
</comment>
<feature type="transmembrane region" description="Helical" evidence="7">
    <location>
        <begin position="6"/>
        <end position="26"/>
    </location>
</feature>
<dbReference type="Proteomes" id="UP000033187">
    <property type="component" value="Chromosome 1"/>
</dbReference>
<keyword evidence="4 7" id="KW-0812">Transmembrane</keyword>
<protein>
    <submittedName>
        <fullName evidence="8">Cytochrome D ubiquinol oxidase subunit II</fullName>
    </submittedName>
</protein>
<sequence length="338" mass="37075">MGDMTYWLPVVWAAILVVAVAAYVILDGFDLGLGILFPFYKTEEHRDVMMNTVAPFWDGNETWLVLGGVGVLVAFPMAYAIIMPAVYLPIIIMLLALIFRGVAFEFRWVAKPDHHSVWDVAFAGGSIVATFAQGVVLGGILQGITVENNAFAGGALDWLRPFPIFIGLALIAGYALLGATWLLMRTEGEVASRAREQAKALLPIVLVAMGIVSLWTPLATEHVAEVWFSWPNILYLSPVPILTAFAAWICWRSLVTGDELTPFIATIALFMLGLIGLGISNIPYLVPPSITFWQAAAPPESQIFTLVGVMIMLPLILGYTIFNYWTFRGKVRPGEGYH</sequence>
<feature type="transmembrane region" description="Helical" evidence="7">
    <location>
        <begin position="200"/>
        <end position="220"/>
    </location>
</feature>
<feature type="transmembrane region" description="Helical" evidence="7">
    <location>
        <begin position="88"/>
        <end position="108"/>
    </location>
</feature>
<dbReference type="KEGG" id="fil:BN1229_v1_0057"/>